<protein>
    <submittedName>
        <fullName evidence="1">Uncharacterized protein</fullName>
    </submittedName>
</protein>
<sequence>MNKQNQKDILAAYLEETLANKGVALDEKTLNLINENIQLKERPLPENEQRRLLKLSEDTSGQKKATSIKLTNLMELSIRDILSFIAKEVEILLFSDSEKQVVYALFMLLFEFSPNLKFIAVHF</sequence>
<proteinExistence type="predicted"/>
<accession>A0A098S7A6</accession>
<comment type="caution">
    <text evidence="1">The sequence shown here is derived from an EMBL/GenBank/DDBJ whole genome shotgun (WGS) entry which is preliminary data.</text>
</comment>
<reference evidence="1 2" key="1">
    <citation type="journal article" date="2014" name="Int. J. Syst. Evol. Microbiol.">
        <title>Phaeodactylibacter xiamenensis gen. nov., sp. nov., a member of the family Saprospiraceae isolated from the marine alga Phaeodactylum tricornutum.</title>
        <authorList>
            <person name="Chen Z.Jr."/>
            <person name="Lei X."/>
            <person name="Lai Q."/>
            <person name="Li Y."/>
            <person name="Zhang B."/>
            <person name="Zhang J."/>
            <person name="Zhang H."/>
            <person name="Yang L."/>
            <person name="Zheng W."/>
            <person name="Tian Y."/>
            <person name="Yu Z."/>
            <person name="Xu H.Jr."/>
            <person name="Zheng T."/>
        </authorList>
    </citation>
    <scope>NUCLEOTIDE SEQUENCE [LARGE SCALE GENOMIC DNA]</scope>
    <source>
        <strain evidence="1 2">KD52</strain>
    </source>
</reference>
<organism evidence="1 2">
    <name type="scientific">Phaeodactylibacter xiamenensis</name>
    <dbReference type="NCBI Taxonomy" id="1524460"/>
    <lineage>
        <taxon>Bacteria</taxon>
        <taxon>Pseudomonadati</taxon>
        <taxon>Bacteroidota</taxon>
        <taxon>Saprospiria</taxon>
        <taxon>Saprospirales</taxon>
        <taxon>Haliscomenobacteraceae</taxon>
        <taxon>Phaeodactylibacter</taxon>
    </lineage>
</organism>
<dbReference type="Proteomes" id="UP000029736">
    <property type="component" value="Unassembled WGS sequence"/>
</dbReference>
<dbReference type="EMBL" id="JPOS01000035">
    <property type="protein sequence ID" value="KGE87538.1"/>
    <property type="molecule type" value="Genomic_DNA"/>
</dbReference>
<dbReference type="RefSeq" id="WP_044222083.1">
    <property type="nucleotide sequence ID" value="NZ_JBKAGJ010000034.1"/>
</dbReference>
<gene>
    <name evidence="1" type="ORF">IX84_15145</name>
</gene>
<name>A0A098S7A6_9BACT</name>
<keyword evidence="2" id="KW-1185">Reference proteome</keyword>
<dbReference type="AlphaFoldDB" id="A0A098S7A6"/>
<evidence type="ECO:0000313" key="1">
    <source>
        <dbReference type="EMBL" id="KGE87538.1"/>
    </source>
</evidence>
<evidence type="ECO:0000313" key="2">
    <source>
        <dbReference type="Proteomes" id="UP000029736"/>
    </source>
</evidence>
<dbReference type="STRING" id="1524460.IX84_15145"/>